<evidence type="ECO:0000259" key="1">
    <source>
        <dbReference type="Pfam" id="PF25815"/>
    </source>
</evidence>
<proteinExistence type="predicted"/>
<dbReference type="Proteomes" id="UP000886469">
    <property type="component" value="Unassembled WGS sequence"/>
</dbReference>
<reference evidence="2" key="1">
    <citation type="submission" date="2019-03" db="EMBL/GenBank/DDBJ databases">
        <title>Metabolic reconstructions from genomes of highly enriched 'Candidatus Accumulibacter' and 'Candidatus Competibacter' bioreactor populations.</title>
        <authorList>
            <person name="Annavajhala M.K."/>
            <person name="Welles L."/>
            <person name="Abbas B."/>
            <person name="Sorokin D."/>
            <person name="Park H."/>
            <person name="Van Loosdrecht M."/>
            <person name="Chandran K."/>
        </authorList>
    </citation>
    <scope>NUCLEOTIDE SEQUENCE</scope>
    <source>
        <strain evidence="2">SBR_L</strain>
    </source>
</reference>
<organism evidence="2 3">
    <name type="scientific">Candidatus Accumulibacter contiguus</name>
    <dbReference type="NCBI Taxonomy" id="2954381"/>
    <lineage>
        <taxon>Bacteria</taxon>
        <taxon>Pseudomonadati</taxon>
        <taxon>Pseudomonadota</taxon>
        <taxon>Betaproteobacteria</taxon>
        <taxon>Candidatus Accumulibacter</taxon>
    </lineage>
</organism>
<dbReference type="Pfam" id="PF25815">
    <property type="entry name" value="CTHRC1_C"/>
    <property type="match status" value="1"/>
</dbReference>
<evidence type="ECO:0000313" key="3">
    <source>
        <dbReference type="Proteomes" id="UP000886469"/>
    </source>
</evidence>
<gene>
    <name evidence="2" type="ORF">E4Q08_22310</name>
</gene>
<evidence type="ECO:0000313" key="2">
    <source>
        <dbReference type="EMBL" id="NMQ07774.1"/>
    </source>
</evidence>
<accession>A0ABX1TDK4</accession>
<sequence length="210" mass="23178">MAIKGNAAQLDFISTEYDDWAIYVHNNKMRFVRQPWSYELVLDGRGNVGIGTETPRAKLEVIGDLNVTDGFVRRISMATGLGPSDPTDNGQIVSRVLSFHKIHENTAIRIIYCDNIRVRGNNTAARWEIRVDGSAPPGGAIYQDKYSLCDGGVTIIDRHDPATIVGYAVGIPPGVHTIGIWVGPISTYACEAYTGWANSRWTLEAQEVWI</sequence>
<dbReference type="EMBL" id="SPMX01000093">
    <property type="protein sequence ID" value="NMQ07774.1"/>
    <property type="molecule type" value="Genomic_DNA"/>
</dbReference>
<protein>
    <recommendedName>
        <fullName evidence="1">CTHRC1 C-terminal domain-containing protein</fullName>
    </recommendedName>
</protein>
<keyword evidence="3" id="KW-1185">Reference proteome</keyword>
<dbReference type="InterPro" id="IPR057873">
    <property type="entry name" value="CTHRC1_C"/>
</dbReference>
<name>A0ABX1TDK4_9PROT</name>
<comment type="caution">
    <text evidence="2">The sequence shown here is derived from an EMBL/GenBank/DDBJ whole genome shotgun (WGS) entry which is preliminary data.</text>
</comment>
<feature type="domain" description="CTHRC1 C-terminal" evidence="1">
    <location>
        <begin position="86"/>
        <end position="198"/>
    </location>
</feature>